<protein>
    <submittedName>
        <fullName evidence="3">NADP-dependent oxidoreductase domain-containing protein</fullName>
    </submittedName>
</protein>
<dbReference type="InterPro" id="IPR050523">
    <property type="entry name" value="AKR_Detox_Biosynth"/>
</dbReference>
<gene>
    <name evidence="3" type="ORF">BCR34DRAFT_624801</name>
</gene>
<dbReference type="Pfam" id="PF00248">
    <property type="entry name" value="Aldo_ket_red"/>
    <property type="match status" value="1"/>
</dbReference>
<dbReference type="Gene3D" id="3.20.20.100">
    <property type="entry name" value="NADP-dependent oxidoreductase domain"/>
    <property type="match status" value="1"/>
</dbReference>
<comment type="caution">
    <text evidence="3">The sequence shown here is derived from an EMBL/GenBank/DDBJ whole genome shotgun (WGS) entry which is preliminary data.</text>
</comment>
<dbReference type="InterPro" id="IPR023210">
    <property type="entry name" value="NADP_OxRdtase_dom"/>
</dbReference>
<sequence length="336" mass="38705">MAPNTAIEIVFGAMTIGKEGIEQVSVSDLKVANAIVDIFQKHGHSEIDTSRFYGDGTSEEYLAAMDWQGRKLIMDTKFFPNTRSLFGRPETHLTESFMRTALSASLKALGSDSVDLWYLHAPDRSVPIEGTLKSVNALYKEGKFKRWGVSNYMSWEVAAICEICLKEGYPLPSTYQGVYNAIHRPVEQELFPCLRKYGIEFYAFNPLGGGYLTDRYHRDMKDEDIEKGSRFDKNRVQGQMYRARYWHGQFFDALDLLREAAKKHGLRESECALRWMMHHSQLKREFGDKVIIGASSEKHMEQNMKDFELGPLPQDVVEAFDKGWEICRGNAWKYFW</sequence>
<dbReference type="EMBL" id="MCFA01000060">
    <property type="protein sequence ID" value="ORY11556.1"/>
    <property type="molecule type" value="Genomic_DNA"/>
</dbReference>
<dbReference type="OrthoDB" id="2310150at2759"/>
<dbReference type="STRING" id="1231657.A0A1Y1ZMU6"/>
<keyword evidence="1" id="KW-0560">Oxidoreductase</keyword>
<feature type="domain" description="NADP-dependent oxidoreductase" evidence="2">
    <location>
        <begin position="8"/>
        <end position="322"/>
    </location>
</feature>
<dbReference type="PANTHER" id="PTHR43364:SF4">
    <property type="entry name" value="NAD(P)-LINKED OXIDOREDUCTASE SUPERFAMILY PROTEIN"/>
    <property type="match status" value="1"/>
</dbReference>
<organism evidence="3 4">
    <name type="scientific">Clohesyomyces aquaticus</name>
    <dbReference type="NCBI Taxonomy" id="1231657"/>
    <lineage>
        <taxon>Eukaryota</taxon>
        <taxon>Fungi</taxon>
        <taxon>Dikarya</taxon>
        <taxon>Ascomycota</taxon>
        <taxon>Pezizomycotina</taxon>
        <taxon>Dothideomycetes</taxon>
        <taxon>Pleosporomycetidae</taxon>
        <taxon>Pleosporales</taxon>
        <taxon>Lindgomycetaceae</taxon>
        <taxon>Clohesyomyces</taxon>
    </lineage>
</organism>
<dbReference type="GO" id="GO:0016491">
    <property type="term" value="F:oxidoreductase activity"/>
    <property type="evidence" value="ECO:0007669"/>
    <property type="project" value="UniProtKB-KW"/>
</dbReference>
<proteinExistence type="predicted"/>
<keyword evidence="4" id="KW-1185">Reference proteome</keyword>
<accession>A0A1Y1ZMU6</accession>
<dbReference type="Proteomes" id="UP000193144">
    <property type="component" value="Unassembled WGS sequence"/>
</dbReference>
<evidence type="ECO:0000313" key="4">
    <source>
        <dbReference type="Proteomes" id="UP000193144"/>
    </source>
</evidence>
<evidence type="ECO:0000313" key="3">
    <source>
        <dbReference type="EMBL" id="ORY11556.1"/>
    </source>
</evidence>
<dbReference type="CDD" id="cd19075">
    <property type="entry name" value="AKR_AKR7A1-5"/>
    <property type="match status" value="1"/>
</dbReference>
<evidence type="ECO:0000256" key="1">
    <source>
        <dbReference type="ARBA" id="ARBA00023002"/>
    </source>
</evidence>
<name>A0A1Y1ZMU6_9PLEO</name>
<dbReference type="PANTHER" id="PTHR43364">
    <property type="entry name" value="NADH-SPECIFIC METHYLGLYOXAL REDUCTASE-RELATED"/>
    <property type="match status" value="1"/>
</dbReference>
<dbReference type="InterPro" id="IPR036812">
    <property type="entry name" value="NAD(P)_OxRdtase_dom_sf"/>
</dbReference>
<reference evidence="3 4" key="1">
    <citation type="submission" date="2016-07" db="EMBL/GenBank/DDBJ databases">
        <title>Pervasive Adenine N6-methylation of Active Genes in Fungi.</title>
        <authorList>
            <consortium name="DOE Joint Genome Institute"/>
            <person name="Mondo S.J."/>
            <person name="Dannebaum R.O."/>
            <person name="Kuo R.C."/>
            <person name="Labutti K."/>
            <person name="Haridas S."/>
            <person name="Kuo A."/>
            <person name="Salamov A."/>
            <person name="Ahrendt S.R."/>
            <person name="Lipzen A."/>
            <person name="Sullivan W."/>
            <person name="Andreopoulos W.B."/>
            <person name="Clum A."/>
            <person name="Lindquist E."/>
            <person name="Daum C."/>
            <person name="Ramamoorthy G.K."/>
            <person name="Gryganskyi A."/>
            <person name="Culley D."/>
            <person name="Magnuson J.K."/>
            <person name="James T.Y."/>
            <person name="O'Malley M.A."/>
            <person name="Stajich J.E."/>
            <person name="Spatafora J.W."/>
            <person name="Visel A."/>
            <person name="Grigoriev I.V."/>
        </authorList>
    </citation>
    <scope>NUCLEOTIDE SEQUENCE [LARGE SCALE GENOMIC DNA]</scope>
    <source>
        <strain evidence="3 4">CBS 115471</strain>
    </source>
</reference>
<evidence type="ECO:0000259" key="2">
    <source>
        <dbReference type="Pfam" id="PF00248"/>
    </source>
</evidence>
<dbReference type="AlphaFoldDB" id="A0A1Y1ZMU6"/>
<dbReference type="SUPFAM" id="SSF51430">
    <property type="entry name" value="NAD(P)-linked oxidoreductase"/>
    <property type="match status" value="1"/>
</dbReference>